<proteinExistence type="predicted"/>
<reference evidence="2 3" key="1">
    <citation type="journal article" date="2024" name="J. Plant Pathol.">
        <title>Sequence and assembly of the genome of Seiridium unicorne, isolate CBS 538.82, causal agent of cypress canker disease.</title>
        <authorList>
            <person name="Scali E."/>
            <person name="Rocca G.D."/>
            <person name="Danti R."/>
            <person name="Garbelotto M."/>
            <person name="Barberini S."/>
            <person name="Baroncelli R."/>
            <person name="Emiliani G."/>
        </authorList>
    </citation>
    <scope>NUCLEOTIDE SEQUENCE [LARGE SCALE GENOMIC DNA]</scope>
    <source>
        <strain evidence="2 3">BM-138-508</strain>
    </source>
</reference>
<keyword evidence="1" id="KW-0732">Signal</keyword>
<keyword evidence="3" id="KW-1185">Reference proteome</keyword>
<feature type="signal peptide" evidence="1">
    <location>
        <begin position="1"/>
        <end position="22"/>
    </location>
</feature>
<feature type="chain" id="PRO_5045598301" evidence="1">
    <location>
        <begin position="23"/>
        <end position="164"/>
    </location>
</feature>
<comment type="caution">
    <text evidence="2">The sequence shown here is derived from an EMBL/GenBank/DDBJ whole genome shotgun (WGS) entry which is preliminary data.</text>
</comment>
<accession>A0ABR2VB70</accession>
<evidence type="ECO:0000313" key="2">
    <source>
        <dbReference type="EMBL" id="KAK9424163.1"/>
    </source>
</evidence>
<name>A0ABR2VB70_9PEZI</name>
<sequence length="164" mass="17726">MFSTPITLKVILLASLAATTQAAAITQSEKPGKRGISGNNASILTCFTLNDGQCGMTASYTNGEKRQTVSFTNASPVGCTVAMLKKQTNDEGFWVDVDLFGSTPGGNIGWNPSGEEIELGKASSSNEDPDYISKRCSEEFTWTKKVDTSKSGENYWNDLDKKLY</sequence>
<evidence type="ECO:0000313" key="3">
    <source>
        <dbReference type="Proteomes" id="UP001408356"/>
    </source>
</evidence>
<dbReference type="EMBL" id="JARVKF010000046">
    <property type="protein sequence ID" value="KAK9424163.1"/>
    <property type="molecule type" value="Genomic_DNA"/>
</dbReference>
<protein>
    <submittedName>
        <fullName evidence="2">Uncharacterized protein</fullName>
    </submittedName>
</protein>
<organism evidence="2 3">
    <name type="scientific">Seiridium unicorne</name>
    <dbReference type="NCBI Taxonomy" id="138068"/>
    <lineage>
        <taxon>Eukaryota</taxon>
        <taxon>Fungi</taxon>
        <taxon>Dikarya</taxon>
        <taxon>Ascomycota</taxon>
        <taxon>Pezizomycotina</taxon>
        <taxon>Sordariomycetes</taxon>
        <taxon>Xylariomycetidae</taxon>
        <taxon>Amphisphaeriales</taxon>
        <taxon>Sporocadaceae</taxon>
        <taxon>Seiridium</taxon>
    </lineage>
</organism>
<evidence type="ECO:0000256" key="1">
    <source>
        <dbReference type="SAM" id="SignalP"/>
    </source>
</evidence>
<dbReference type="Proteomes" id="UP001408356">
    <property type="component" value="Unassembled WGS sequence"/>
</dbReference>
<gene>
    <name evidence="2" type="ORF">SUNI508_03651</name>
</gene>